<protein>
    <submittedName>
        <fullName evidence="3">EB domain-containing protein</fullName>
    </submittedName>
</protein>
<dbReference type="AlphaFoldDB" id="A0A0N4VH17"/>
<organism evidence="3">
    <name type="scientific">Enterobius vermicularis</name>
    <name type="common">Human pinworm</name>
    <dbReference type="NCBI Taxonomy" id="51028"/>
    <lineage>
        <taxon>Eukaryota</taxon>
        <taxon>Metazoa</taxon>
        <taxon>Ecdysozoa</taxon>
        <taxon>Nematoda</taxon>
        <taxon>Chromadorea</taxon>
        <taxon>Rhabditida</taxon>
        <taxon>Spirurina</taxon>
        <taxon>Oxyuridomorpha</taxon>
        <taxon>Oxyuroidea</taxon>
        <taxon>Oxyuridae</taxon>
        <taxon>Enterobius</taxon>
    </lineage>
</organism>
<name>A0A0N4VH17_ENTVE</name>
<keyword evidence="2" id="KW-1185">Reference proteome</keyword>
<dbReference type="Proteomes" id="UP000274131">
    <property type="component" value="Unassembled WGS sequence"/>
</dbReference>
<reference evidence="1 2" key="2">
    <citation type="submission" date="2018-10" db="EMBL/GenBank/DDBJ databases">
        <authorList>
            <consortium name="Pathogen Informatics"/>
        </authorList>
    </citation>
    <scope>NUCLEOTIDE SEQUENCE [LARGE SCALE GENOMIC DNA]</scope>
</reference>
<gene>
    <name evidence="1" type="ORF">EVEC_LOCUS9463</name>
</gene>
<dbReference type="WBParaSite" id="EVEC_0001010601-mRNA-1">
    <property type="protein sequence ID" value="EVEC_0001010601-mRNA-1"/>
    <property type="gene ID" value="EVEC_0001010601"/>
</dbReference>
<proteinExistence type="predicted"/>
<evidence type="ECO:0000313" key="1">
    <source>
        <dbReference type="EMBL" id="VDD94712.1"/>
    </source>
</evidence>
<reference evidence="3" key="1">
    <citation type="submission" date="2017-02" db="UniProtKB">
        <authorList>
            <consortium name="WormBaseParasite"/>
        </authorList>
    </citation>
    <scope>IDENTIFICATION</scope>
</reference>
<sequence length="267" mass="29483">MQQPIGTVQQVTNTVFQDQLPIISQVPLQIDPLISQNLPSQPVLQQQQQVIQQPAADVSYPYQPQSQYVSSQRTQATAHLCIGICMPSCSQQCIQRATLQSTPSFTASPTFATAYPVTQTPTPVLNRQPMAPTCVPPCMPGCSQSCIQQNLPSYQPTSVGTTPAIPTFSDPSSSQLYPSAVETQRMKCIAICMPLCLPSCTQPEVQYQHTPAPQIPYQPPPQYQPVVLQQQPQVACQNGMQNRNCRCTVNLGNCSRMRRVFRCCKRQ</sequence>
<evidence type="ECO:0000313" key="3">
    <source>
        <dbReference type="WBParaSite" id="EVEC_0001010601-mRNA-1"/>
    </source>
</evidence>
<evidence type="ECO:0000313" key="2">
    <source>
        <dbReference type="Proteomes" id="UP000274131"/>
    </source>
</evidence>
<dbReference type="EMBL" id="UXUI01010068">
    <property type="protein sequence ID" value="VDD94712.1"/>
    <property type="molecule type" value="Genomic_DNA"/>
</dbReference>
<accession>A0A0N4VH17</accession>